<accession>A0A370BIU0</accession>
<dbReference type="AlphaFoldDB" id="A0A370BIU0"/>
<dbReference type="VEuPathDB" id="FungiDB:M747DRAFT_346248"/>
<evidence type="ECO:0000313" key="2">
    <source>
        <dbReference type="Proteomes" id="UP000253845"/>
    </source>
</evidence>
<reference evidence="1 2" key="1">
    <citation type="submission" date="2018-07" db="EMBL/GenBank/DDBJ databases">
        <title>Section-level genome sequencing of Aspergillus section Nigri to investigate inter- and intra-species variation.</title>
        <authorList>
            <consortium name="DOE Joint Genome Institute"/>
            <person name="Vesth T.C."/>
            <person name="Nybo J.L."/>
            <person name="Theobald S."/>
            <person name="Frisvad J.C."/>
            <person name="Larsen T.O."/>
            <person name="Nielsen K.F."/>
            <person name="Hoof J.B."/>
            <person name="Brandl J."/>
            <person name="Salamov A."/>
            <person name="Riley R."/>
            <person name="Gladden J.M."/>
            <person name="Phatale P."/>
            <person name="Nielsen M.T."/>
            <person name="Lyhne E.K."/>
            <person name="Kogle M.E."/>
            <person name="Strasser K."/>
            <person name="McDonnell E."/>
            <person name="Barry K."/>
            <person name="Clum A."/>
            <person name="Chen C."/>
            <person name="Nolan M."/>
            <person name="Sandor L."/>
            <person name="Kuo A."/>
            <person name="Lipzen A."/>
            <person name="Hainaut M."/>
            <person name="Drula E."/>
            <person name="Tsang A."/>
            <person name="Magnuson J.K."/>
            <person name="Henrissat B."/>
            <person name="Wiebenga A."/>
            <person name="Simmons B.A."/>
            <person name="Makela M.R."/>
            <person name="De vries R.P."/>
            <person name="Grigoriev I.V."/>
            <person name="Mortensen U.H."/>
            <person name="Baker S.E."/>
            <person name="Andersen M.R."/>
        </authorList>
    </citation>
    <scope>NUCLEOTIDE SEQUENCE [LARGE SCALE GENOMIC DNA]</scope>
    <source>
        <strain evidence="1 2">ATCC 13496</strain>
    </source>
</reference>
<organism evidence="1 2">
    <name type="scientific">Aspergillus niger ATCC 13496</name>
    <dbReference type="NCBI Taxonomy" id="1353008"/>
    <lineage>
        <taxon>Eukaryota</taxon>
        <taxon>Fungi</taxon>
        <taxon>Dikarya</taxon>
        <taxon>Ascomycota</taxon>
        <taxon>Pezizomycotina</taxon>
        <taxon>Eurotiomycetes</taxon>
        <taxon>Eurotiomycetidae</taxon>
        <taxon>Eurotiales</taxon>
        <taxon>Aspergillaceae</taxon>
        <taxon>Aspergillus</taxon>
        <taxon>Aspergillus subgen. Circumdati</taxon>
    </lineage>
</organism>
<dbReference type="EMBL" id="KZ851949">
    <property type="protein sequence ID" value="RDH15436.1"/>
    <property type="molecule type" value="Genomic_DNA"/>
</dbReference>
<protein>
    <submittedName>
        <fullName evidence="1">Uncharacterized protein</fullName>
    </submittedName>
</protein>
<name>A0A370BIU0_ASPNG</name>
<gene>
    <name evidence="1" type="ORF">M747DRAFT_346248</name>
</gene>
<evidence type="ECO:0000313" key="1">
    <source>
        <dbReference type="EMBL" id="RDH15436.1"/>
    </source>
</evidence>
<dbReference type="Proteomes" id="UP000253845">
    <property type="component" value="Unassembled WGS sequence"/>
</dbReference>
<proteinExistence type="predicted"/>
<sequence length="604" mass="69276">MTEDIHVSRRYCALCVDHPTAGERIIDLEKDGFPPQTVPDCEKNCVFCKAEPNPLLCIHTRCLRLLMASYEPSDKPSLKDIRKFALATEELYPRSYPERGNPGTVLEGLASRYTAWIIPESFKEDFFGKLPPEIRRRISEFVGSCWYLTILGETRRLIDYGRQNKEPQEDELDLTKDIWMSRIICRDHSYVAQLSNTPLKAAEGADVFQVQLPRNIHRVIISQDHIGVRGIQFLNRDATPTEDQSPWYEIFNVQNPHPKLGVYRHCLLMQRIALVNWQYSGSESLTWTSPFAPALHELVQTPFNRVRSVRLHYTKLGPQVQGLLVCCTIHGIVGFHDFSGTNKMFNKFIEEMHQRVGRDDSLPHVYWIYFPLNDQEQIQGAWLRGWTTAPGYRYIDALTLQTSLGRHVTFGAQAPDHYLANRRYHPMLWDVDGPVSGIYHDGMDPGSSYVTVCGVTCHSPRNGQTPILVPIRDLSEFPGGNRNKLFEHWFMTKATLRGLVKVQVCRDRMRSHHPCLGMLMFYDDGHVESSGQIRWDYGLGEDICSPIIVVKGVNDGREYIKDIRSAKDKVESTVHPGDQQVLPAEGILAWWFCEVEDRLAIYDD</sequence>